<sequence length="422" mass="46906">MSLTAFLRTRYGRAPRSRAEITALQDRAFARFRSRIMPQSPFYRSHVDTALSALPQMNKARLMENFSSINTCGIDRDRAFDVALQAERSRDFSPMIGQVAVGLSTGTSGQRGLFLTTPKERRLWAAIMSGRFWPNLCQPQRVAFFMRADNALYRSLGNPMLRFEFFDLMQGVEAHLPALTSLAPTVLIAPASVLTALACAQDAGALALAPQRVISIAEVLSSEDRDAVARAFNCKVDEVYQATEGVLAFTCHEGHLHLNETWLRIDRDVIDPKSGAFCPVIYDFTRESLPLLNYRLDDVLIPDDTPCPCGSACTRIARIEGREDDALWWSGPSGARMVPAETIRTVIARLQTPVKDYRVVQEANHLTIWLQHAAPECEVELRGALAALAAQLDVALPSLSIQSGLPQENDPKRRRIKVLSRP</sequence>
<dbReference type="InterPro" id="IPR053158">
    <property type="entry name" value="CapK_Type1_Caps_Biosynth"/>
</dbReference>
<dbReference type="InterPro" id="IPR042099">
    <property type="entry name" value="ANL_N_sf"/>
</dbReference>
<dbReference type="Gene3D" id="3.40.50.12780">
    <property type="entry name" value="N-terminal domain of ligase-like"/>
    <property type="match status" value="1"/>
</dbReference>
<name>A0A2T1A7N1_TRISK</name>
<evidence type="ECO:0000256" key="1">
    <source>
        <dbReference type="SAM" id="MobiDB-lite"/>
    </source>
</evidence>
<dbReference type="PANTHER" id="PTHR36932:SF1">
    <property type="entry name" value="CAPSULAR POLYSACCHARIDE BIOSYNTHESIS PROTEIN"/>
    <property type="match status" value="1"/>
</dbReference>
<dbReference type="PANTHER" id="PTHR36932">
    <property type="entry name" value="CAPSULAR POLYSACCHARIDE BIOSYNTHESIS PROTEIN"/>
    <property type="match status" value="1"/>
</dbReference>
<reference evidence="2 3" key="1">
    <citation type="submission" date="2018-03" db="EMBL/GenBank/DDBJ databases">
        <title>Genomic Encyclopedia of Archaeal and Bacterial Type Strains, Phase II (KMG-II): from individual species to whole genera.</title>
        <authorList>
            <person name="Goeker M."/>
        </authorList>
    </citation>
    <scope>NUCLEOTIDE SEQUENCE [LARGE SCALE GENOMIC DNA]</scope>
    <source>
        <strain evidence="2 3">DSM 25328</strain>
    </source>
</reference>
<dbReference type="InterPro" id="IPR012685">
    <property type="entry name" value="CHP02304_F390_synth-rel"/>
</dbReference>
<dbReference type="Proteomes" id="UP000237718">
    <property type="component" value="Unassembled WGS sequence"/>
</dbReference>
<proteinExistence type="predicted"/>
<dbReference type="SUPFAM" id="SSF56801">
    <property type="entry name" value="Acetyl-CoA synthetase-like"/>
    <property type="match status" value="1"/>
</dbReference>
<feature type="compositionally biased region" description="Basic residues" evidence="1">
    <location>
        <begin position="412"/>
        <end position="422"/>
    </location>
</feature>
<organism evidence="2 3">
    <name type="scientific">Tritonibacter scottomollicae</name>
    <name type="common">Epibacterium scottomollicae</name>
    <dbReference type="NCBI Taxonomy" id="483013"/>
    <lineage>
        <taxon>Bacteria</taxon>
        <taxon>Pseudomonadati</taxon>
        <taxon>Pseudomonadota</taxon>
        <taxon>Alphaproteobacteria</taxon>
        <taxon>Rhodobacterales</taxon>
        <taxon>Paracoccaceae</taxon>
        <taxon>Tritonibacter</taxon>
    </lineage>
</organism>
<dbReference type="EMBL" id="PVUF01000022">
    <property type="protein sequence ID" value="PRZ44613.1"/>
    <property type="molecule type" value="Genomic_DNA"/>
</dbReference>
<dbReference type="AlphaFoldDB" id="A0A2T1A7N1"/>
<accession>A0A2T1A7N1</accession>
<evidence type="ECO:0000313" key="3">
    <source>
        <dbReference type="Proteomes" id="UP000237718"/>
    </source>
</evidence>
<dbReference type="NCBIfam" id="TIGR02304">
    <property type="entry name" value="aden_form_hyp"/>
    <property type="match status" value="1"/>
</dbReference>
<evidence type="ECO:0000313" key="2">
    <source>
        <dbReference type="EMBL" id="PRZ44613.1"/>
    </source>
</evidence>
<protein>
    <submittedName>
        <fullName evidence="2">Putative adenylate-forming enzyme</fullName>
    </submittedName>
</protein>
<comment type="caution">
    <text evidence="2">The sequence shown here is derived from an EMBL/GenBank/DDBJ whole genome shotgun (WGS) entry which is preliminary data.</text>
</comment>
<gene>
    <name evidence="2" type="ORF">CLV89_12213</name>
</gene>
<dbReference type="RefSeq" id="WP_106165452.1">
    <property type="nucleotide sequence ID" value="NZ_PVUF01000022.1"/>
</dbReference>
<feature type="region of interest" description="Disordered" evidence="1">
    <location>
        <begin position="403"/>
        <end position="422"/>
    </location>
</feature>
<dbReference type="OrthoDB" id="580775at2"/>